<dbReference type="InterPro" id="IPR003593">
    <property type="entry name" value="AAA+_ATPase"/>
</dbReference>
<dbReference type="GO" id="GO:0005524">
    <property type="term" value="F:ATP binding"/>
    <property type="evidence" value="ECO:0007669"/>
    <property type="project" value="UniProtKB-KW"/>
</dbReference>
<gene>
    <name evidence="9" type="primary">ccmA_1</name>
    <name evidence="8" type="synonym">ccmA</name>
    <name evidence="8" type="ORF">Lbir_2563</name>
    <name evidence="9" type="ORF">NCTC12437_01102</name>
</gene>
<evidence type="ECO:0000256" key="3">
    <source>
        <dbReference type="ARBA" id="ARBA00022748"/>
    </source>
</evidence>
<keyword evidence="1" id="KW-0813">Transport</keyword>
<accession>A0A378I9B8</accession>
<dbReference type="GO" id="GO:0022857">
    <property type="term" value="F:transmembrane transporter activity"/>
    <property type="evidence" value="ECO:0007669"/>
    <property type="project" value="InterPro"/>
</dbReference>
<evidence type="ECO:0000313" key="10">
    <source>
        <dbReference type="Proteomes" id="UP000054735"/>
    </source>
</evidence>
<keyword evidence="6" id="KW-0472">Membrane</keyword>
<dbReference type="Pfam" id="PF00005">
    <property type="entry name" value="ABC_tran"/>
    <property type="match status" value="1"/>
</dbReference>
<dbReference type="PROSITE" id="PS00211">
    <property type="entry name" value="ABC_TRANSPORTER_1"/>
    <property type="match status" value="1"/>
</dbReference>
<dbReference type="Gene3D" id="3.40.50.300">
    <property type="entry name" value="P-loop containing nucleotide triphosphate hydrolases"/>
    <property type="match status" value="1"/>
</dbReference>
<keyword evidence="4" id="KW-0067">ATP-binding</keyword>
<dbReference type="PANTHER" id="PTHR43499">
    <property type="entry name" value="ABC TRANSPORTER I FAMILY MEMBER 1"/>
    <property type="match status" value="1"/>
</dbReference>
<feature type="domain" description="ABC transporter" evidence="7">
    <location>
        <begin position="2"/>
        <end position="199"/>
    </location>
</feature>
<dbReference type="STRING" id="28083.Lbir_2563"/>
<dbReference type="EMBL" id="UGNW01000001">
    <property type="protein sequence ID" value="STX31330.1"/>
    <property type="molecule type" value="Genomic_DNA"/>
</dbReference>
<evidence type="ECO:0000256" key="1">
    <source>
        <dbReference type="ARBA" id="ARBA00022448"/>
    </source>
</evidence>
<sequence>MLSVSALGFEYEDQQLFENVDFSLARGQLLHLQGANGSGKTTLLRLMAGLIQPAKGDIVFNGQSIFEDLPFYHRHICYVGHKSGLSPLLTVRENCRYDLHWQSQHDLYEIISRLELIEVADKPVSQLSAGQKRRAGLIRILMAKADLWLLDEPLTALDELSIGCLASCLNQHLQRGGLVVMTSHQQLPQQLTPNVEYCL</sequence>
<evidence type="ECO:0000256" key="5">
    <source>
        <dbReference type="ARBA" id="ARBA00022967"/>
    </source>
</evidence>
<dbReference type="Proteomes" id="UP000054735">
    <property type="component" value="Unassembled WGS sequence"/>
</dbReference>
<dbReference type="EC" id="3.6.3.41" evidence="9"/>
<proteinExistence type="predicted"/>
<dbReference type="PROSITE" id="PS50893">
    <property type="entry name" value="ABC_TRANSPORTER_2"/>
    <property type="match status" value="1"/>
</dbReference>
<keyword evidence="5" id="KW-1278">Translocase</keyword>
<dbReference type="InterPro" id="IPR017871">
    <property type="entry name" value="ABC_transporter-like_CS"/>
</dbReference>
<dbReference type="GO" id="GO:0016887">
    <property type="term" value="F:ATP hydrolysis activity"/>
    <property type="evidence" value="ECO:0007669"/>
    <property type="project" value="InterPro"/>
</dbReference>
<keyword evidence="10" id="KW-1185">Reference proteome</keyword>
<reference evidence="8 10" key="1">
    <citation type="submission" date="2015-11" db="EMBL/GenBank/DDBJ databases">
        <title>Genomic analysis of 38 Legionella species identifies large and diverse effector repertoires.</title>
        <authorList>
            <person name="Burstein D."/>
            <person name="Amaro F."/>
            <person name="Zusman T."/>
            <person name="Lifshitz Z."/>
            <person name="Cohen O."/>
            <person name="Gilbert J.A."/>
            <person name="Pupko T."/>
            <person name="Shuman H.A."/>
            <person name="Segal G."/>
        </authorList>
    </citation>
    <scope>NUCLEOTIDE SEQUENCE [LARGE SCALE GENOMIC DNA]</scope>
    <source>
        <strain evidence="8 10">CDC#1407-AL-14</strain>
    </source>
</reference>
<dbReference type="NCBIfam" id="NF010061">
    <property type="entry name" value="PRK13538.1"/>
    <property type="match status" value="1"/>
</dbReference>
<reference evidence="9 11" key="2">
    <citation type="submission" date="2018-06" db="EMBL/GenBank/DDBJ databases">
        <authorList>
            <consortium name="Pathogen Informatics"/>
            <person name="Doyle S."/>
        </authorList>
    </citation>
    <scope>NUCLEOTIDE SEQUENCE [LARGE SCALE GENOMIC DNA]</scope>
    <source>
        <strain evidence="9 11">NCTC12437</strain>
    </source>
</reference>
<dbReference type="InterPro" id="IPR027417">
    <property type="entry name" value="P-loop_NTPase"/>
</dbReference>
<dbReference type="InterPro" id="IPR003439">
    <property type="entry name" value="ABC_transporter-like_ATP-bd"/>
</dbReference>
<evidence type="ECO:0000256" key="6">
    <source>
        <dbReference type="ARBA" id="ARBA00023136"/>
    </source>
</evidence>
<organism evidence="9 11">
    <name type="scientific">Legionella birminghamensis</name>
    <dbReference type="NCBI Taxonomy" id="28083"/>
    <lineage>
        <taxon>Bacteria</taxon>
        <taxon>Pseudomonadati</taxon>
        <taxon>Pseudomonadota</taxon>
        <taxon>Gammaproteobacteria</taxon>
        <taxon>Legionellales</taxon>
        <taxon>Legionellaceae</taxon>
        <taxon>Legionella</taxon>
    </lineage>
</organism>
<protein>
    <submittedName>
        <fullName evidence="9">Heme exporter protein CcmA</fullName>
        <ecNumber evidence="9">3.6.3.41</ecNumber>
    </submittedName>
</protein>
<evidence type="ECO:0000256" key="2">
    <source>
        <dbReference type="ARBA" id="ARBA00022741"/>
    </source>
</evidence>
<dbReference type="InterPro" id="IPR005895">
    <property type="entry name" value="ABC_transptr_haem_export_CcmA"/>
</dbReference>
<dbReference type="AlphaFoldDB" id="A0A378I9B8"/>
<dbReference type="SMART" id="SM00382">
    <property type="entry name" value="AAA"/>
    <property type="match status" value="1"/>
</dbReference>
<dbReference type="Proteomes" id="UP000255066">
    <property type="component" value="Unassembled WGS sequence"/>
</dbReference>
<dbReference type="GO" id="GO:0017004">
    <property type="term" value="P:cytochrome complex assembly"/>
    <property type="evidence" value="ECO:0007669"/>
    <property type="project" value="UniProtKB-KW"/>
</dbReference>
<evidence type="ECO:0000259" key="7">
    <source>
        <dbReference type="PROSITE" id="PS50893"/>
    </source>
</evidence>
<name>A0A378I9B8_9GAMM</name>
<keyword evidence="2" id="KW-0547">Nucleotide-binding</keyword>
<dbReference type="SUPFAM" id="SSF52540">
    <property type="entry name" value="P-loop containing nucleoside triphosphate hydrolases"/>
    <property type="match status" value="1"/>
</dbReference>
<evidence type="ECO:0000313" key="8">
    <source>
        <dbReference type="EMBL" id="KTC67961.1"/>
    </source>
</evidence>
<evidence type="ECO:0000313" key="11">
    <source>
        <dbReference type="Proteomes" id="UP000255066"/>
    </source>
</evidence>
<dbReference type="RefSeq" id="WP_058524560.1">
    <property type="nucleotide sequence ID" value="NZ_CAAAHV010000003.1"/>
</dbReference>
<keyword evidence="3" id="KW-0201">Cytochrome c-type biogenesis</keyword>
<keyword evidence="9" id="KW-0378">Hydrolase</keyword>
<dbReference type="NCBIfam" id="TIGR01189">
    <property type="entry name" value="ccmA"/>
    <property type="match status" value="1"/>
</dbReference>
<evidence type="ECO:0000313" key="9">
    <source>
        <dbReference type="EMBL" id="STX31330.1"/>
    </source>
</evidence>
<evidence type="ECO:0000256" key="4">
    <source>
        <dbReference type="ARBA" id="ARBA00022840"/>
    </source>
</evidence>
<dbReference type="OrthoDB" id="9800654at2"/>
<dbReference type="EMBL" id="LNXT01000048">
    <property type="protein sequence ID" value="KTC67961.1"/>
    <property type="molecule type" value="Genomic_DNA"/>
</dbReference>
<dbReference type="PANTHER" id="PTHR43499:SF1">
    <property type="entry name" value="ABC TRANSPORTER I FAMILY MEMBER 1"/>
    <property type="match status" value="1"/>
</dbReference>